<name>A0AC34QBB5_9BILA</name>
<evidence type="ECO:0000313" key="1">
    <source>
        <dbReference type="Proteomes" id="UP000887576"/>
    </source>
</evidence>
<proteinExistence type="predicted"/>
<sequence length="230" mass="25146">MLKEQNVQLVNQLVRILINLQNKCIKVEDCEKPNGQALPLSLLDEQMMKPTVNVTKAPLIAVNATIMPTEHAVTSKKPLPSNPGKPTVHRSLKMEAKPEHLTTVNHFSTVSKPPLAQNPILKIVKDHNSPSSVKITKLSCPIGGTWSSWKQITNCTDSCGACGTVTLSRTCLTESQGCPCIGEPTKKTFCNITPCRYPRKSCCQPFKARAYHKKIVCGPLPGDDDYGKTG</sequence>
<organism evidence="1 2">
    <name type="scientific">Panagrolaimus sp. JU765</name>
    <dbReference type="NCBI Taxonomy" id="591449"/>
    <lineage>
        <taxon>Eukaryota</taxon>
        <taxon>Metazoa</taxon>
        <taxon>Ecdysozoa</taxon>
        <taxon>Nematoda</taxon>
        <taxon>Chromadorea</taxon>
        <taxon>Rhabditida</taxon>
        <taxon>Tylenchina</taxon>
        <taxon>Panagrolaimomorpha</taxon>
        <taxon>Panagrolaimoidea</taxon>
        <taxon>Panagrolaimidae</taxon>
        <taxon>Panagrolaimus</taxon>
    </lineage>
</organism>
<reference evidence="2" key="1">
    <citation type="submission" date="2022-11" db="UniProtKB">
        <authorList>
            <consortium name="WormBaseParasite"/>
        </authorList>
    </citation>
    <scope>IDENTIFICATION</scope>
</reference>
<protein>
    <submittedName>
        <fullName evidence="2">Uncharacterized protein</fullName>
    </submittedName>
</protein>
<evidence type="ECO:0000313" key="2">
    <source>
        <dbReference type="WBParaSite" id="JU765_v2.g1470.t1"/>
    </source>
</evidence>
<dbReference type="WBParaSite" id="JU765_v2.g1470.t1">
    <property type="protein sequence ID" value="JU765_v2.g1470.t1"/>
    <property type="gene ID" value="JU765_v2.g1470"/>
</dbReference>
<accession>A0AC34QBB5</accession>
<dbReference type="Proteomes" id="UP000887576">
    <property type="component" value="Unplaced"/>
</dbReference>